<reference evidence="2 3" key="1">
    <citation type="submission" date="2019-02" db="EMBL/GenBank/DDBJ databases">
        <title>Deep-cultivation of Planctomycetes and their phenomic and genomic characterization uncovers novel biology.</title>
        <authorList>
            <person name="Wiegand S."/>
            <person name="Jogler M."/>
            <person name="Boedeker C."/>
            <person name="Pinto D."/>
            <person name="Vollmers J."/>
            <person name="Rivas-Marin E."/>
            <person name="Kohn T."/>
            <person name="Peeters S.H."/>
            <person name="Heuer A."/>
            <person name="Rast P."/>
            <person name="Oberbeckmann S."/>
            <person name="Bunk B."/>
            <person name="Jeske O."/>
            <person name="Meyerdierks A."/>
            <person name="Storesund J.E."/>
            <person name="Kallscheuer N."/>
            <person name="Luecker S."/>
            <person name="Lage O.M."/>
            <person name="Pohl T."/>
            <person name="Merkel B.J."/>
            <person name="Hornburger P."/>
            <person name="Mueller R.-W."/>
            <person name="Bruemmer F."/>
            <person name="Labrenz M."/>
            <person name="Spormann A.M."/>
            <person name="Op Den Camp H."/>
            <person name="Overmann J."/>
            <person name="Amann R."/>
            <person name="Jetten M.S.M."/>
            <person name="Mascher T."/>
            <person name="Medema M.H."/>
            <person name="Devos D.P."/>
            <person name="Kaster A.-K."/>
            <person name="Ovreas L."/>
            <person name="Rohde M."/>
            <person name="Galperin M.Y."/>
            <person name="Jogler C."/>
        </authorList>
    </citation>
    <scope>NUCLEOTIDE SEQUENCE [LARGE SCALE GENOMIC DNA]</scope>
    <source>
        <strain evidence="2 3">Enr8</strain>
    </source>
</reference>
<organism evidence="2 3">
    <name type="scientific">Blastopirellula retiformator</name>
    <dbReference type="NCBI Taxonomy" id="2527970"/>
    <lineage>
        <taxon>Bacteria</taxon>
        <taxon>Pseudomonadati</taxon>
        <taxon>Planctomycetota</taxon>
        <taxon>Planctomycetia</taxon>
        <taxon>Pirellulales</taxon>
        <taxon>Pirellulaceae</taxon>
        <taxon>Blastopirellula</taxon>
    </lineage>
</organism>
<feature type="transmembrane region" description="Helical" evidence="1">
    <location>
        <begin position="20"/>
        <end position="41"/>
    </location>
</feature>
<evidence type="ECO:0000313" key="3">
    <source>
        <dbReference type="Proteomes" id="UP000318878"/>
    </source>
</evidence>
<sequence length="61" mass="6441">MNFLKSRLSKLAADQNGGVFVEYLILLTLIGIGAIAGLATVRGALLNELIDLADAISQIQI</sequence>
<dbReference type="Proteomes" id="UP000318878">
    <property type="component" value="Unassembled WGS sequence"/>
</dbReference>
<keyword evidence="1" id="KW-0812">Transmembrane</keyword>
<protein>
    <recommendedName>
        <fullName evidence="4">Flp/Fap pilin component</fullName>
    </recommendedName>
</protein>
<name>A0A5C5VPQ4_9BACT</name>
<dbReference type="EMBL" id="SJPF01000001">
    <property type="protein sequence ID" value="TWT39602.1"/>
    <property type="molecule type" value="Genomic_DNA"/>
</dbReference>
<evidence type="ECO:0008006" key="4">
    <source>
        <dbReference type="Google" id="ProtNLM"/>
    </source>
</evidence>
<dbReference type="AlphaFoldDB" id="A0A5C5VPQ4"/>
<keyword evidence="1" id="KW-1133">Transmembrane helix</keyword>
<comment type="caution">
    <text evidence="2">The sequence shown here is derived from an EMBL/GenBank/DDBJ whole genome shotgun (WGS) entry which is preliminary data.</text>
</comment>
<evidence type="ECO:0000256" key="1">
    <source>
        <dbReference type="SAM" id="Phobius"/>
    </source>
</evidence>
<accession>A0A5C5VPQ4</accession>
<evidence type="ECO:0000313" key="2">
    <source>
        <dbReference type="EMBL" id="TWT39602.1"/>
    </source>
</evidence>
<dbReference type="RefSeq" id="WP_146429757.1">
    <property type="nucleotide sequence ID" value="NZ_SJPF01000001.1"/>
</dbReference>
<gene>
    <name evidence="2" type="ORF">Enr8_13020</name>
</gene>
<keyword evidence="1" id="KW-0472">Membrane</keyword>
<keyword evidence="3" id="KW-1185">Reference proteome</keyword>
<proteinExistence type="predicted"/>